<keyword evidence="3" id="KW-1185">Reference proteome</keyword>
<sequence length="147" mass="16583">MKRPILVTWMTTLALIHVGLISYMIFESFNDPYEDVRLSAFVPRSSDGASDWGYAFHGLHNETSALCGPPTGCKEGYSGDRLTLLRFEYKDKARAYAGSLGSDGYQSGWIVADFSRAPLDEYYRRVVRRRSKGRCGSRMTKVIRPAL</sequence>
<keyword evidence="1" id="KW-0812">Transmembrane</keyword>
<dbReference type="RefSeq" id="WP_323278833.1">
    <property type="nucleotide sequence ID" value="NZ_JAYGGQ010000006.1"/>
</dbReference>
<evidence type="ECO:0000313" key="2">
    <source>
        <dbReference type="EMBL" id="MEA5454977.1"/>
    </source>
</evidence>
<organism evidence="2 3">
    <name type="scientific">Sinomonas terricola</name>
    <dbReference type="NCBI Taxonomy" id="3110330"/>
    <lineage>
        <taxon>Bacteria</taxon>
        <taxon>Bacillati</taxon>
        <taxon>Actinomycetota</taxon>
        <taxon>Actinomycetes</taxon>
        <taxon>Micrococcales</taxon>
        <taxon>Micrococcaceae</taxon>
        <taxon>Sinomonas</taxon>
    </lineage>
</organism>
<feature type="transmembrane region" description="Helical" evidence="1">
    <location>
        <begin position="6"/>
        <end position="26"/>
    </location>
</feature>
<dbReference type="Proteomes" id="UP001304769">
    <property type="component" value="Unassembled WGS sequence"/>
</dbReference>
<protein>
    <submittedName>
        <fullName evidence="2">Uncharacterized protein</fullName>
    </submittedName>
</protein>
<proteinExistence type="predicted"/>
<evidence type="ECO:0000256" key="1">
    <source>
        <dbReference type="SAM" id="Phobius"/>
    </source>
</evidence>
<reference evidence="2 3" key="1">
    <citation type="submission" date="2023-12" db="EMBL/GenBank/DDBJ databases">
        <title>Sinomonas terricola sp. nov, isolated from litchi orchard soil in Guangdong, PR China.</title>
        <authorList>
            <person name="Jiaxin W."/>
            <person name="Yang Z."/>
            <person name="Honghui Z."/>
        </authorList>
    </citation>
    <scope>NUCLEOTIDE SEQUENCE [LARGE SCALE GENOMIC DNA]</scope>
    <source>
        <strain evidence="2 3">JGH33</strain>
    </source>
</reference>
<evidence type="ECO:0000313" key="3">
    <source>
        <dbReference type="Proteomes" id="UP001304769"/>
    </source>
</evidence>
<name>A0ABU5T617_9MICC</name>
<dbReference type="EMBL" id="JAYGGQ010000006">
    <property type="protein sequence ID" value="MEA5454977.1"/>
    <property type="molecule type" value="Genomic_DNA"/>
</dbReference>
<comment type="caution">
    <text evidence="2">The sequence shown here is derived from an EMBL/GenBank/DDBJ whole genome shotgun (WGS) entry which is preliminary data.</text>
</comment>
<accession>A0ABU5T617</accession>
<keyword evidence="1" id="KW-0472">Membrane</keyword>
<gene>
    <name evidence="2" type="ORF">SPF06_09625</name>
</gene>
<keyword evidence="1" id="KW-1133">Transmembrane helix</keyword>